<dbReference type="InterPro" id="IPR012921">
    <property type="entry name" value="SPOC_C"/>
</dbReference>
<gene>
    <name evidence="6" type="ORF">WR25_24153</name>
</gene>
<dbReference type="Pfam" id="PF07744">
    <property type="entry name" value="SPOC"/>
    <property type="match status" value="1"/>
</dbReference>
<dbReference type="GO" id="GO:0005634">
    <property type="term" value="C:nucleus"/>
    <property type="evidence" value="ECO:0007669"/>
    <property type="project" value="UniProtKB-SubCell"/>
</dbReference>
<comment type="subcellular location">
    <subcellularLocation>
        <location evidence="1">Nucleus</location>
    </subcellularLocation>
</comment>
<reference evidence="6 7" key="1">
    <citation type="journal article" date="2017" name="Curr. Biol.">
        <title>Genome architecture and evolution of a unichromosomal asexual nematode.</title>
        <authorList>
            <person name="Fradin H."/>
            <person name="Zegar C."/>
            <person name="Gutwein M."/>
            <person name="Lucas J."/>
            <person name="Kovtun M."/>
            <person name="Corcoran D."/>
            <person name="Baugh L.R."/>
            <person name="Kiontke K."/>
            <person name="Gunsalus K."/>
            <person name="Fitch D.H."/>
            <person name="Piano F."/>
        </authorList>
    </citation>
    <scope>NUCLEOTIDE SEQUENCE [LARGE SCALE GENOMIC DNA]</scope>
    <source>
        <strain evidence="6">PF1309</strain>
    </source>
</reference>
<evidence type="ECO:0000256" key="2">
    <source>
        <dbReference type="ARBA" id="ARBA00022884"/>
    </source>
</evidence>
<dbReference type="AlphaFoldDB" id="A0A2A2L166"/>
<dbReference type="OrthoDB" id="6407164at2759"/>
<dbReference type="STRING" id="2018661.A0A2A2L166"/>
<sequence length="521" mass="57404">MNPSSDDQFKTSSDGSPASAFSLGTSTNSLFPSLQLPGLFNTPLLSSSYFSNLNPYSALQAQLQQLQLQQPALFPSLTPNFSTLGGGPSAFQLPQSTVASSNSLAANLLKLLGNTNNRVIADLLHSISTPLDPSLLNQVTLQRTLPDIPTIPKAAPIPDVIQVTAPSSNVPTSGTQMSCPVVISRKRKSIKEKAQEPVSEKKPSITDETEHYGRSKIDRSSIQNNYRKDPFVLAFLFLIGDMSDPRNLDTLKQIALRADRLLVEELGVKPGIGNKRENPAKVAEIEPISCEIPTIEEITDTETPPSTDDSNGVKIELNSDHPDYNKYEPFELLIDKSSTDSGSKPLPLCFYVPKGIDTKQFPPLWYGKLEMKSHDTHLGLYYIGGNRDLFIRSFGSSPGPKKEIIKINQRLTLDQSHTIAHKFNNLDRHVTAVGVTAGMNPENCLENQITLKKHFIDYFDTKKIAGIALTADEPPFHASRVHIFAPGPMADEYLRKHAPSLYDHLLSRNMSFLFFVISPPE</sequence>
<dbReference type="InterPro" id="IPR010912">
    <property type="entry name" value="SPOC_met"/>
</dbReference>
<feature type="domain" description="SPOC" evidence="5">
    <location>
        <begin position="354"/>
        <end position="519"/>
    </location>
</feature>
<evidence type="ECO:0000256" key="3">
    <source>
        <dbReference type="ARBA" id="ARBA00023242"/>
    </source>
</evidence>
<comment type="caution">
    <text evidence="6">The sequence shown here is derived from an EMBL/GenBank/DDBJ whole genome shotgun (WGS) entry which is preliminary data.</text>
</comment>
<feature type="region of interest" description="Disordered" evidence="4">
    <location>
        <begin position="190"/>
        <end position="210"/>
    </location>
</feature>
<proteinExistence type="predicted"/>
<organism evidence="6 7">
    <name type="scientific">Diploscapter pachys</name>
    <dbReference type="NCBI Taxonomy" id="2018661"/>
    <lineage>
        <taxon>Eukaryota</taxon>
        <taxon>Metazoa</taxon>
        <taxon>Ecdysozoa</taxon>
        <taxon>Nematoda</taxon>
        <taxon>Chromadorea</taxon>
        <taxon>Rhabditida</taxon>
        <taxon>Rhabditina</taxon>
        <taxon>Rhabditomorpha</taxon>
        <taxon>Rhabditoidea</taxon>
        <taxon>Rhabditidae</taxon>
        <taxon>Diploscapter</taxon>
    </lineage>
</organism>
<keyword evidence="7" id="KW-1185">Reference proteome</keyword>
<evidence type="ECO:0000256" key="4">
    <source>
        <dbReference type="SAM" id="MobiDB-lite"/>
    </source>
</evidence>
<evidence type="ECO:0000313" key="6">
    <source>
        <dbReference type="EMBL" id="PAV79902.1"/>
    </source>
</evidence>
<dbReference type="SUPFAM" id="SSF100939">
    <property type="entry name" value="SPOC domain-like"/>
    <property type="match status" value="1"/>
</dbReference>
<protein>
    <recommendedName>
        <fullName evidence="5">SPOC domain-containing protein</fullName>
    </recommendedName>
</protein>
<name>A0A2A2L166_9BILA</name>
<accession>A0A2A2L166</accession>
<dbReference type="Proteomes" id="UP000218231">
    <property type="component" value="Unassembled WGS sequence"/>
</dbReference>
<dbReference type="EMBL" id="LIAE01007353">
    <property type="protein sequence ID" value="PAV79902.1"/>
    <property type="molecule type" value="Genomic_DNA"/>
</dbReference>
<evidence type="ECO:0000259" key="5">
    <source>
        <dbReference type="PROSITE" id="PS50917"/>
    </source>
</evidence>
<keyword evidence="3" id="KW-0539">Nucleus</keyword>
<evidence type="ECO:0000313" key="7">
    <source>
        <dbReference type="Proteomes" id="UP000218231"/>
    </source>
</evidence>
<evidence type="ECO:0000256" key="1">
    <source>
        <dbReference type="ARBA" id="ARBA00004123"/>
    </source>
</evidence>
<dbReference type="Gene3D" id="2.40.290.10">
    <property type="match status" value="1"/>
</dbReference>
<dbReference type="GO" id="GO:0003723">
    <property type="term" value="F:RNA binding"/>
    <property type="evidence" value="ECO:0007669"/>
    <property type="project" value="UniProtKB-KW"/>
</dbReference>
<feature type="compositionally biased region" description="Low complexity" evidence="4">
    <location>
        <begin position="299"/>
        <end position="310"/>
    </location>
</feature>
<keyword evidence="2" id="KW-0694">RNA-binding</keyword>
<dbReference type="PROSITE" id="PS50917">
    <property type="entry name" value="SPOC"/>
    <property type="match status" value="1"/>
</dbReference>
<feature type="compositionally biased region" description="Basic and acidic residues" evidence="4">
    <location>
        <begin position="191"/>
        <end position="210"/>
    </location>
</feature>
<dbReference type="InterPro" id="IPR016194">
    <property type="entry name" value="SPOC-like_C_dom_sf"/>
</dbReference>
<feature type="region of interest" description="Disordered" evidence="4">
    <location>
        <begin position="299"/>
        <end position="320"/>
    </location>
</feature>